<protein>
    <submittedName>
        <fullName evidence="3">Uncharacterized protein LOC108860951</fullName>
    </submittedName>
</protein>
<keyword evidence="1" id="KW-0472">Membrane</keyword>
<organism evidence="2 3">
    <name type="scientific">Raphanus sativus</name>
    <name type="common">Radish</name>
    <name type="synonym">Raphanus raphanistrum var. sativus</name>
    <dbReference type="NCBI Taxonomy" id="3726"/>
    <lineage>
        <taxon>Eukaryota</taxon>
        <taxon>Viridiplantae</taxon>
        <taxon>Streptophyta</taxon>
        <taxon>Embryophyta</taxon>
        <taxon>Tracheophyta</taxon>
        <taxon>Spermatophyta</taxon>
        <taxon>Magnoliopsida</taxon>
        <taxon>eudicotyledons</taxon>
        <taxon>Gunneridae</taxon>
        <taxon>Pentapetalae</taxon>
        <taxon>rosids</taxon>
        <taxon>malvids</taxon>
        <taxon>Brassicales</taxon>
        <taxon>Brassicaceae</taxon>
        <taxon>Brassiceae</taxon>
        <taxon>Raphanus</taxon>
    </lineage>
</organism>
<evidence type="ECO:0000313" key="3">
    <source>
        <dbReference type="RefSeq" id="XP_018490288.1"/>
    </source>
</evidence>
<evidence type="ECO:0000313" key="2">
    <source>
        <dbReference type="Proteomes" id="UP000504610"/>
    </source>
</evidence>
<gene>
    <name evidence="3" type="primary">LOC108860951</name>
</gene>
<sequence>MKFAKSVVAHSYRRGKPFGRHSFNNGARGMAANRIPDKPVVLHGSMAPGLAFSFGFTGYLIWQMVEVRRMSKAADKDIEYHREARLRNIRICEGHREISRLRDKNKAEPEAEVEVEVEAEPEAKMVEEDMEMPWWCGSA</sequence>
<keyword evidence="1" id="KW-0812">Transmembrane</keyword>
<dbReference type="GeneID" id="108860951"/>
<keyword evidence="2" id="KW-1185">Reference proteome</keyword>
<name>A0A6J0P2X8_RAPSA</name>
<evidence type="ECO:0000256" key="1">
    <source>
        <dbReference type="SAM" id="Phobius"/>
    </source>
</evidence>
<proteinExistence type="predicted"/>
<dbReference type="AlphaFoldDB" id="A0A6J0P2X8"/>
<dbReference type="Proteomes" id="UP000504610">
    <property type="component" value="Chromosome 5"/>
</dbReference>
<dbReference type="OrthoDB" id="1128274at2759"/>
<accession>A0A6J0P2X8</accession>
<keyword evidence="1" id="KW-1133">Transmembrane helix</keyword>
<reference evidence="2" key="1">
    <citation type="journal article" date="2019" name="Database">
        <title>The radish genome database (RadishGD): an integrated information resource for radish genomics.</title>
        <authorList>
            <person name="Yu H.J."/>
            <person name="Baek S."/>
            <person name="Lee Y.J."/>
            <person name="Cho A."/>
            <person name="Mun J.H."/>
        </authorList>
    </citation>
    <scope>NUCLEOTIDE SEQUENCE [LARGE SCALE GENOMIC DNA]</scope>
    <source>
        <strain evidence="2">cv. WK10039</strain>
    </source>
</reference>
<reference evidence="3" key="2">
    <citation type="submission" date="2025-08" db="UniProtKB">
        <authorList>
            <consortium name="RefSeq"/>
        </authorList>
    </citation>
    <scope>IDENTIFICATION</scope>
    <source>
        <tissue evidence="3">Leaf</tissue>
    </source>
</reference>
<dbReference type="KEGG" id="rsz:108860951"/>
<dbReference type="RefSeq" id="XP_018490288.1">
    <property type="nucleotide sequence ID" value="XM_018634786.2"/>
</dbReference>
<feature type="transmembrane region" description="Helical" evidence="1">
    <location>
        <begin position="40"/>
        <end position="62"/>
    </location>
</feature>